<gene>
    <name evidence="1" type="ORF">E5331_14775</name>
</gene>
<evidence type="ECO:0000313" key="2">
    <source>
        <dbReference type="Proteomes" id="UP000306319"/>
    </source>
</evidence>
<sequence>MLSQTLIKYSSLFLKGVDNNGLRIFLESSPIYPTLLSVIQTLQYVGLDCNAGQCDWEYLEKIGSPFLLHLKHDKQEILIIAKWDNTSHSLKTYNLKNKRWVIKDRADVERFWNGVVIYTNDRQTRESNGWQFGIFILIILGISLLATISLHHDKMAAIYYIPMILGFVISCCLYMKSDMPLGGMIDRLCNISTATDCERVDKSSYSSVAGFKMSCLSLVFFLSQLAASSISVLMEISGNLSSLYSISAAAIIPMIGYSVYGQFKVGKICPLCILVAACVAAEAAMFIGMSRYSINIKVCVLWSGIFLITALTLRLISDYRSKNNEHAVEEMALLRLKRREEIISLESTPIKAIESPIWFGDENSPIRVTTVISPGCNHCRKVVAEFIPLLKTGLRFRWDIVLGATSKKDSQVIDRWIQEYLSDKNGFFRELSVWGGGKIPNLPSSDLNTGNTEISEIKKSFNILILGMNISGFPRIILNDRLLSSIYTSSDLEYIITDKVATLK</sequence>
<name>A0AC61RCX6_9BACT</name>
<protein>
    <submittedName>
        <fullName evidence="1">Vitamin K epoxide reductase family protein</fullName>
    </submittedName>
</protein>
<organism evidence="1 2">
    <name type="scientific">Lepagella muris</name>
    <dbReference type="NCBI Taxonomy" id="3032870"/>
    <lineage>
        <taxon>Bacteria</taxon>
        <taxon>Pseudomonadati</taxon>
        <taxon>Bacteroidota</taxon>
        <taxon>Bacteroidia</taxon>
        <taxon>Bacteroidales</taxon>
        <taxon>Muribaculaceae</taxon>
        <taxon>Lepagella</taxon>
    </lineage>
</organism>
<comment type="caution">
    <text evidence="1">The sequence shown here is derived from an EMBL/GenBank/DDBJ whole genome shotgun (WGS) entry which is preliminary data.</text>
</comment>
<reference evidence="1" key="1">
    <citation type="submission" date="2019-04" db="EMBL/GenBank/DDBJ databases">
        <title>Microbes associate with the intestines of laboratory mice.</title>
        <authorList>
            <person name="Navarre W."/>
            <person name="Wong E."/>
            <person name="Huang K."/>
            <person name="Tropini C."/>
            <person name="Ng K."/>
            <person name="Yu B."/>
        </authorList>
    </citation>
    <scope>NUCLEOTIDE SEQUENCE</scope>
    <source>
        <strain evidence="1">NM04_E33</strain>
    </source>
</reference>
<keyword evidence="2" id="KW-1185">Reference proteome</keyword>
<accession>A0AC61RCX6</accession>
<proteinExistence type="predicted"/>
<dbReference type="EMBL" id="SRYB01000026">
    <property type="protein sequence ID" value="TGY77329.1"/>
    <property type="molecule type" value="Genomic_DNA"/>
</dbReference>
<dbReference type="Proteomes" id="UP000306319">
    <property type="component" value="Unassembled WGS sequence"/>
</dbReference>
<evidence type="ECO:0000313" key="1">
    <source>
        <dbReference type="EMBL" id="TGY77329.1"/>
    </source>
</evidence>